<feature type="transmembrane region" description="Helical" evidence="7">
    <location>
        <begin position="12"/>
        <end position="31"/>
    </location>
</feature>
<keyword evidence="10" id="KW-1185">Reference proteome</keyword>
<dbReference type="FunFam" id="1.20.1250.20:FF:000157">
    <property type="entry name" value="Inorganic phosphate cotransporter"/>
    <property type="match status" value="1"/>
</dbReference>
<evidence type="ECO:0000256" key="7">
    <source>
        <dbReference type="SAM" id="Phobius"/>
    </source>
</evidence>
<dbReference type="Pfam" id="PF07690">
    <property type="entry name" value="MFS_1"/>
    <property type="match status" value="1"/>
</dbReference>
<evidence type="ECO:0000256" key="2">
    <source>
        <dbReference type="ARBA" id="ARBA00022448"/>
    </source>
</evidence>
<feature type="transmembrane region" description="Helical" evidence="7">
    <location>
        <begin position="138"/>
        <end position="161"/>
    </location>
</feature>
<protein>
    <recommendedName>
        <fullName evidence="8">Major facilitator superfamily (MFS) profile domain-containing protein</fullName>
    </recommendedName>
</protein>
<feature type="non-terminal residue" evidence="9">
    <location>
        <position position="1"/>
    </location>
</feature>
<evidence type="ECO:0000256" key="4">
    <source>
        <dbReference type="ARBA" id="ARBA00022847"/>
    </source>
</evidence>
<organism evidence="9 10">
    <name type="scientific">Allacma fusca</name>
    <dbReference type="NCBI Taxonomy" id="39272"/>
    <lineage>
        <taxon>Eukaryota</taxon>
        <taxon>Metazoa</taxon>
        <taxon>Ecdysozoa</taxon>
        <taxon>Arthropoda</taxon>
        <taxon>Hexapoda</taxon>
        <taxon>Collembola</taxon>
        <taxon>Symphypleona</taxon>
        <taxon>Sminthuridae</taxon>
        <taxon>Allacma</taxon>
    </lineage>
</organism>
<accession>A0A8J2NMD5</accession>
<dbReference type="InterPro" id="IPR011701">
    <property type="entry name" value="MFS"/>
</dbReference>
<dbReference type="Proteomes" id="UP000708208">
    <property type="component" value="Unassembled WGS sequence"/>
</dbReference>
<dbReference type="GO" id="GO:0016020">
    <property type="term" value="C:membrane"/>
    <property type="evidence" value="ECO:0007669"/>
    <property type="project" value="UniProtKB-SubCell"/>
</dbReference>
<dbReference type="PROSITE" id="PS50850">
    <property type="entry name" value="MFS"/>
    <property type="match status" value="1"/>
</dbReference>
<dbReference type="AlphaFoldDB" id="A0A8J2NMD5"/>
<comment type="caution">
    <text evidence="9">The sequence shown here is derived from an EMBL/GenBank/DDBJ whole genome shotgun (WGS) entry which is preliminary data.</text>
</comment>
<feature type="transmembrane region" description="Helical" evidence="7">
    <location>
        <begin position="436"/>
        <end position="455"/>
    </location>
</feature>
<feature type="transmembrane region" description="Helical" evidence="7">
    <location>
        <begin position="397"/>
        <end position="424"/>
    </location>
</feature>
<evidence type="ECO:0000313" key="9">
    <source>
        <dbReference type="EMBL" id="CAG7718411.1"/>
    </source>
</evidence>
<keyword evidence="6 7" id="KW-0472">Membrane</keyword>
<keyword evidence="2" id="KW-0813">Transport</keyword>
<gene>
    <name evidence="9" type="ORF">AFUS01_LOCUS7803</name>
</gene>
<dbReference type="GO" id="GO:0015293">
    <property type="term" value="F:symporter activity"/>
    <property type="evidence" value="ECO:0007669"/>
    <property type="project" value="UniProtKB-KW"/>
</dbReference>
<feature type="transmembrane region" description="Helical" evidence="7">
    <location>
        <begin position="173"/>
        <end position="192"/>
    </location>
</feature>
<evidence type="ECO:0000256" key="1">
    <source>
        <dbReference type="ARBA" id="ARBA00004141"/>
    </source>
</evidence>
<evidence type="ECO:0000313" key="10">
    <source>
        <dbReference type="Proteomes" id="UP000708208"/>
    </source>
</evidence>
<reference evidence="9" key="1">
    <citation type="submission" date="2021-06" db="EMBL/GenBank/DDBJ databases">
        <authorList>
            <person name="Hodson N. C."/>
            <person name="Mongue J. A."/>
            <person name="Jaron S. K."/>
        </authorList>
    </citation>
    <scope>NUCLEOTIDE SEQUENCE</scope>
</reference>
<dbReference type="InterPro" id="IPR050382">
    <property type="entry name" value="MFS_Na/Anion_cotransporter"/>
</dbReference>
<dbReference type="InterPro" id="IPR020846">
    <property type="entry name" value="MFS_dom"/>
</dbReference>
<keyword evidence="3 7" id="KW-0812">Transmembrane</keyword>
<sequence>MTLTQFLKNGIPARYIMAFMSFLLFVFNYVLRLNINITIVAMVNYSSIERANDSGRGSECGLKYTADPYDPKNDGPFPWNENVQSTIISSFFWGYIITQVPGGRLCETLSSKWVLGMSIVLSGVLNLIFPLVAQNNPIYLIIIRILMGLCQGPTFPGMHALMARWIPTEERSMMTAFVYAGSQFGTLIVYPLASYITNRLGWQFVFYLMGGASFVWGALWFYLIYDAPAHHPRIHPEELQYLENKIGKAHKKVPNVPWKAVISSMAFWAILIANIGNNWGFWMLLIELPIYMKHILNYDLQKNGLLSSLPYLFMWLFSIFYGCMADLALRKNWLTVKSIRKIATLNSHFCGALALIAVTFTGCNDVLTLILLNVAVGVQGAAYTGFLPNHLDIAPNFAATLYGITNCAGTISSIIVPLTAGAVTNGQQTLVNWRKLFYISAAFYAGGSIFFTIFAQGEVQPWNETGVQDDTESVDKK</sequence>
<feature type="transmembrane region" description="Helical" evidence="7">
    <location>
        <begin position="349"/>
        <end position="377"/>
    </location>
</feature>
<dbReference type="EMBL" id="CAJVCH010053265">
    <property type="protein sequence ID" value="CAG7718411.1"/>
    <property type="molecule type" value="Genomic_DNA"/>
</dbReference>
<dbReference type="PANTHER" id="PTHR11662:SF399">
    <property type="entry name" value="FI19708P1-RELATED"/>
    <property type="match status" value="1"/>
</dbReference>
<feature type="transmembrane region" description="Helical" evidence="7">
    <location>
        <begin position="113"/>
        <end position="132"/>
    </location>
</feature>
<evidence type="ECO:0000259" key="8">
    <source>
        <dbReference type="PROSITE" id="PS50850"/>
    </source>
</evidence>
<dbReference type="FunFam" id="1.20.1250.20:FF:000003">
    <property type="entry name" value="Solute carrier family 17 member 3"/>
    <property type="match status" value="1"/>
</dbReference>
<comment type="subcellular location">
    <subcellularLocation>
        <location evidence="1">Membrane</location>
        <topology evidence="1">Multi-pass membrane protein</topology>
    </subcellularLocation>
</comment>
<feature type="transmembrane region" description="Helical" evidence="7">
    <location>
        <begin position="204"/>
        <end position="225"/>
    </location>
</feature>
<feature type="transmembrane region" description="Helical" evidence="7">
    <location>
        <begin position="311"/>
        <end position="329"/>
    </location>
</feature>
<proteinExistence type="predicted"/>
<evidence type="ECO:0000256" key="6">
    <source>
        <dbReference type="ARBA" id="ARBA00023136"/>
    </source>
</evidence>
<keyword evidence="5 7" id="KW-1133">Transmembrane helix</keyword>
<dbReference type="PANTHER" id="PTHR11662">
    <property type="entry name" value="SOLUTE CARRIER FAMILY 17"/>
    <property type="match status" value="1"/>
</dbReference>
<keyword evidence="4" id="KW-0769">Symport</keyword>
<name>A0A8J2NMD5_9HEXA</name>
<dbReference type="GO" id="GO:0006820">
    <property type="term" value="P:monoatomic anion transport"/>
    <property type="evidence" value="ECO:0007669"/>
    <property type="project" value="TreeGrafter"/>
</dbReference>
<dbReference type="CDD" id="cd17318">
    <property type="entry name" value="MFS_SLC17"/>
    <property type="match status" value="1"/>
</dbReference>
<dbReference type="OrthoDB" id="2985014at2759"/>
<feature type="transmembrane region" description="Helical" evidence="7">
    <location>
        <begin position="266"/>
        <end position="291"/>
    </location>
</feature>
<evidence type="ECO:0000256" key="3">
    <source>
        <dbReference type="ARBA" id="ARBA00022692"/>
    </source>
</evidence>
<evidence type="ECO:0000256" key="5">
    <source>
        <dbReference type="ARBA" id="ARBA00022989"/>
    </source>
</evidence>
<feature type="domain" description="Major facilitator superfamily (MFS) profile" evidence="8">
    <location>
        <begin position="14"/>
        <end position="459"/>
    </location>
</feature>